<dbReference type="EMBL" id="CP003243">
    <property type="protein sequence ID" value="AFD00893.1"/>
    <property type="molecule type" value="Genomic_DNA"/>
</dbReference>
<dbReference type="RefSeq" id="WP_014406724.1">
    <property type="nucleotide sequence ID" value="NC_017034.1"/>
</dbReference>
<dbReference type="Proteomes" id="UP000005233">
    <property type="component" value="Chromosome"/>
</dbReference>
<protein>
    <submittedName>
        <fullName evidence="4">3-isopropylmalate dehydratase, small subunit</fullName>
        <ecNumber evidence="4">4.2.1.33</ecNumber>
        <ecNumber evidence="4">4.2.1.35</ecNumber>
    </submittedName>
</protein>
<gene>
    <name evidence="4" type="primary">leuD-3</name>
    <name evidence="4" type="ordered locus">Mtc_2155</name>
</gene>
<evidence type="ECO:0000313" key="4">
    <source>
        <dbReference type="EMBL" id="AFD00893.1"/>
    </source>
</evidence>
<sequence>MALKNIRSKVLRVYPPDTNTDEVISGKYKYDELDLKKLAVHAFESIDPTFYADSQKVKDPILVASTNFGCGSSREQAPQVILACGVSCIIAESYARIFYRNGFNIGLPLIECKGISKEARQGDELEVDFSKNEVRNLTTGKVLPMKPIPEFMQQLLEAGGLMPYLKKQHK</sequence>
<dbReference type="GeneID" id="11972313"/>
<dbReference type="eggNOG" id="arCOG02230">
    <property type="taxonomic scope" value="Archaea"/>
</dbReference>
<proteinExistence type="inferred from homology"/>
<evidence type="ECO:0000313" key="5">
    <source>
        <dbReference type="Proteomes" id="UP000005233"/>
    </source>
</evidence>
<dbReference type="PANTHER" id="PTHR43345:SF2">
    <property type="entry name" value="3-ISOPROPYLMALATE DEHYDRATASE SMALL SUBUNIT 1"/>
    <property type="match status" value="1"/>
</dbReference>
<dbReference type="KEGG" id="mez:Mtc_2155"/>
<dbReference type="PANTHER" id="PTHR43345">
    <property type="entry name" value="3-ISOPROPYLMALATE DEHYDRATASE SMALL SUBUNIT 2-RELATED-RELATED"/>
    <property type="match status" value="1"/>
</dbReference>
<dbReference type="InterPro" id="IPR000573">
    <property type="entry name" value="AconitaseA/IPMdHydase_ssu_swvl"/>
</dbReference>
<evidence type="ECO:0000256" key="1">
    <source>
        <dbReference type="ARBA" id="ARBA00009869"/>
    </source>
</evidence>
<keyword evidence="5" id="KW-1185">Reference proteome</keyword>
<reference evidence="4 5" key="1">
    <citation type="journal article" date="2012" name="J. Bacteriol.">
        <title>Complete genome sequence of a thermophilic methanogen, Methanocella conradii HZ254, isolated from Chinese rice field soil.</title>
        <authorList>
            <person name="Lu Z."/>
            <person name="Lu Y."/>
        </authorList>
    </citation>
    <scope>NUCLEOTIDE SEQUENCE [LARGE SCALE GENOMIC DNA]</scope>
    <source>
        <strain evidence="5">DSM 24694 / JCM 17849 / CGMCC 1.5162 / HZ254</strain>
    </source>
</reference>
<dbReference type="SUPFAM" id="SSF52016">
    <property type="entry name" value="LeuD/IlvD-like"/>
    <property type="match status" value="1"/>
</dbReference>
<evidence type="ECO:0000259" key="3">
    <source>
        <dbReference type="Pfam" id="PF00694"/>
    </source>
</evidence>
<dbReference type="HOGENOM" id="CLU_081378_1_1_2"/>
<dbReference type="Gene3D" id="3.20.19.10">
    <property type="entry name" value="Aconitase, domain 4"/>
    <property type="match status" value="1"/>
</dbReference>
<dbReference type="EC" id="4.2.1.35" evidence="4"/>
<accession>H8I875</accession>
<dbReference type="EC" id="4.2.1.33" evidence="4"/>
<dbReference type="InterPro" id="IPR033940">
    <property type="entry name" value="IPMI_Swivel"/>
</dbReference>
<name>H8I875_METCZ</name>
<dbReference type="GO" id="GO:0003861">
    <property type="term" value="F:3-isopropylmalate dehydratase activity"/>
    <property type="evidence" value="ECO:0007669"/>
    <property type="project" value="UniProtKB-EC"/>
</dbReference>
<dbReference type="GO" id="GO:0047508">
    <property type="term" value="F:(R)-2-methylmalate dehydratase activity"/>
    <property type="evidence" value="ECO:0007669"/>
    <property type="project" value="UniProtKB-EC"/>
</dbReference>
<dbReference type="Pfam" id="PF00694">
    <property type="entry name" value="Aconitase_C"/>
    <property type="match status" value="1"/>
</dbReference>
<evidence type="ECO:0000256" key="2">
    <source>
        <dbReference type="ARBA" id="ARBA00023239"/>
    </source>
</evidence>
<dbReference type="InterPro" id="IPR050075">
    <property type="entry name" value="LeuD"/>
</dbReference>
<keyword evidence="2 4" id="KW-0456">Lyase</keyword>
<dbReference type="InterPro" id="IPR015928">
    <property type="entry name" value="Aconitase/3IPM_dehydase_swvl"/>
</dbReference>
<dbReference type="OrthoDB" id="145319at2157"/>
<organism evidence="4 5">
    <name type="scientific">Methanocella conradii (strain DSM 24694 / JCM 17849 / CGMCC 1.5162 / HZ254)</name>
    <dbReference type="NCBI Taxonomy" id="1041930"/>
    <lineage>
        <taxon>Archaea</taxon>
        <taxon>Methanobacteriati</taxon>
        <taxon>Methanobacteriota</taxon>
        <taxon>Stenosarchaea group</taxon>
        <taxon>Methanomicrobia</taxon>
        <taxon>Methanocellales</taxon>
        <taxon>Methanocellaceae</taxon>
        <taxon>Methanocella</taxon>
    </lineage>
</organism>
<dbReference type="AlphaFoldDB" id="H8I875"/>
<dbReference type="CDD" id="cd01577">
    <property type="entry name" value="IPMI_Swivel"/>
    <property type="match status" value="1"/>
</dbReference>
<dbReference type="NCBIfam" id="TIGR02087">
    <property type="entry name" value="LEUD_arch"/>
    <property type="match status" value="1"/>
</dbReference>
<dbReference type="InterPro" id="IPR011827">
    <property type="entry name" value="LeuD_type2/HacB/DmdB"/>
</dbReference>
<feature type="domain" description="Aconitase A/isopropylmalate dehydratase small subunit swivel" evidence="3">
    <location>
        <begin position="55"/>
        <end position="107"/>
    </location>
</feature>
<comment type="similarity">
    <text evidence="1">Belongs to the LeuD family. LeuD type 2 subfamily.</text>
</comment>
<dbReference type="STRING" id="1041930.Mtc_2155"/>